<evidence type="ECO:0000313" key="2">
    <source>
        <dbReference type="EMBL" id="KNE60144.1"/>
    </source>
</evidence>
<sequence length="342" mass="36441">MPVAAHPTGQPPPPLPPTRSARSPTAQQPSPPNTTSSTRRRRAASAAPASYLRVDTHHATSPLRFLVSQFRDSCSTVLVAVAHVRPAHLDDDDNGERDRALRAVVVALRQAVAHANAVAQYLTSFASVSDATLNGLRAQARVAVDALLAVSAAPEEEVESDAEKQGAGLIAFVRQFGDLARRVYDMVDCYTAFGRVATPSELAAADHASQDAALRRRSSPPRSPVPPTPTSKRTMPHDPTPMAAAVARLTDLSRAAALVAEHAAAAAAAMSAPDPTPKPRPRPRSPARNPYAGRPLLDASRKVWRHEWTETRVDVTGRTQHSCGICSGSFKFSAAFFAVRTS</sequence>
<name>A0A0L0SCJ4_ALLM3</name>
<evidence type="ECO:0000313" key="3">
    <source>
        <dbReference type="Proteomes" id="UP000054350"/>
    </source>
</evidence>
<organism evidence="2 3">
    <name type="scientific">Allomyces macrogynus (strain ATCC 38327)</name>
    <name type="common">Allomyces javanicus var. macrogynus</name>
    <dbReference type="NCBI Taxonomy" id="578462"/>
    <lineage>
        <taxon>Eukaryota</taxon>
        <taxon>Fungi</taxon>
        <taxon>Fungi incertae sedis</taxon>
        <taxon>Blastocladiomycota</taxon>
        <taxon>Blastocladiomycetes</taxon>
        <taxon>Blastocladiales</taxon>
        <taxon>Blastocladiaceae</taxon>
        <taxon>Allomyces</taxon>
    </lineage>
</organism>
<evidence type="ECO:0000256" key="1">
    <source>
        <dbReference type="SAM" id="MobiDB-lite"/>
    </source>
</evidence>
<accession>A0A0L0SCJ4</accession>
<keyword evidence="3" id="KW-1185">Reference proteome</keyword>
<dbReference type="Proteomes" id="UP000054350">
    <property type="component" value="Unassembled WGS sequence"/>
</dbReference>
<feature type="region of interest" description="Disordered" evidence="1">
    <location>
        <begin position="267"/>
        <end position="298"/>
    </location>
</feature>
<feature type="compositionally biased region" description="Low complexity" evidence="1">
    <location>
        <begin position="18"/>
        <end position="37"/>
    </location>
</feature>
<dbReference type="EMBL" id="GG745335">
    <property type="protein sequence ID" value="KNE60144.1"/>
    <property type="molecule type" value="Genomic_DNA"/>
</dbReference>
<proteinExistence type="predicted"/>
<gene>
    <name evidence="2" type="ORF">AMAG_05566</name>
</gene>
<protein>
    <submittedName>
        <fullName evidence="2">Uncharacterized protein</fullName>
    </submittedName>
</protein>
<dbReference type="VEuPathDB" id="FungiDB:AMAG_05566"/>
<dbReference type="AlphaFoldDB" id="A0A0L0SCJ4"/>
<reference evidence="2 3" key="1">
    <citation type="submission" date="2009-11" db="EMBL/GenBank/DDBJ databases">
        <title>Annotation of Allomyces macrogynus ATCC 38327.</title>
        <authorList>
            <consortium name="The Broad Institute Genome Sequencing Platform"/>
            <person name="Russ C."/>
            <person name="Cuomo C."/>
            <person name="Burger G."/>
            <person name="Gray M.W."/>
            <person name="Holland P.W.H."/>
            <person name="King N."/>
            <person name="Lang F.B.F."/>
            <person name="Roger A.J."/>
            <person name="Ruiz-Trillo I."/>
            <person name="Young S.K."/>
            <person name="Zeng Q."/>
            <person name="Gargeya S."/>
            <person name="Fitzgerald M."/>
            <person name="Haas B."/>
            <person name="Abouelleil A."/>
            <person name="Alvarado L."/>
            <person name="Arachchi H.M."/>
            <person name="Berlin A."/>
            <person name="Chapman S.B."/>
            <person name="Gearin G."/>
            <person name="Goldberg J."/>
            <person name="Griggs A."/>
            <person name="Gujja S."/>
            <person name="Hansen M."/>
            <person name="Heiman D."/>
            <person name="Howarth C."/>
            <person name="Larimer J."/>
            <person name="Lui A."/>
            <person name="MacDonald P.J.P."/>
            <person name="McCowen C."/>
            <person name="Montmayeur A."/>
            <person name="Murphy C."/>
            <person name="Neiman D."/>
            <person name="Pearson M."/>
            <person name="Priest M."/>
            <person name="Roberts A."/>
            <person name="Saif S."/>
            <person name="Shea T."/>
            <person name="Sisk P."/>
            <person name="Stolte C."/>
            <person name="Sykes S."/>
            <person name="Wortman J."/>
            <person name="Nusbaum C."/>
            <person name="Birren B."/>
        </authorList>
    </citation>
    <scope>NUCLEOTIDE SEQUENCE [LARGE SCALE GENOMIC DNA]</scope>
    <source>
        <strain evidence="2 3">ATCC 38327</strain>
    </source>
</reference>
<reference evidence="3" key="2">
    <citation type="submission" date="2009-11" db="EMBL/GenBank/DDBJ databases">
        <title>The Genome Sequence of Allomyces macrogynus strain ATCC 38327.</title>
        <authorList>
            <consortium name="The Broad Institute Genome Sequencing Platform"/>
            <person name="Russ C."/>
            <person name="Cuomo C."/>
            <person name="Shea T."/>
            <person name="Young S.K."/>
            <person name="Zeng Q."/>
            <person name="Koehrsen M."/>
            <person name="Haas B."/>
            <person name="Borodovsky M."/>
            <person name="Guigo R."/>
            <person name="Alvarado L."/>
            <person name="Berlin A."/>
            <person name="Borenstein D."/>
            <person name="Chen Z."/>
            <person name="Engels R."/>
            <person name="Freedman E."/>
            <person name="Gellesch M."/>
            <person name="Goldberg J."/>
            <person name="Griggs A."/>
            <person name="Gujja S."/>
            <person name="Heiman D."/>
            <person name="Hepburn T."/>
            <person name="Howarth C."/>
            <person name="Jen D."/>
            <person name="Larson L."/>
            <person name="Lewis B."/>
            <person name="Mehta T."/>
            <person name="Park D."/>
            <person name="Pearson M."/>
            <person name="Roberts A."/>
            <person name="Saif S."/>
            <person name="Shenoy N."/>
            <person name="Sisk P."/>
            <person name="Stolte C."/>
            <person name="Sykes S."/>
            <person name="Walk T."/>
            <person name="White J."/>
            <person name="Yandava C."/>
            <person name="Burger G."/>
            <person name="Gray M.W."/>
            <person name="Holland P.W.H."/>
            <person name="King N."/>
            <person name="Lang F.B.F."/>
            <person name="Roger A.J."/>
            <person name="Ruiz-Trillo I."/>
            <person name="Lander E."/>
            <person name="Nusbaum C."/>
        </authorList>
    </citation>
    <scope>NUCLEOTIDE SEQUENCE [LARGE SCALE GENOMIC DNA]</scope>
    <source>
        <strain evidence="3">ATCC 38327</strain>
    </source>
</reference>
<feature type="region of interest" description="Disordered" evidence="1">
    <location>
        <begin position="204"/>
        <end position="239"/>
    </location>
</feature>
<feature type="region of interest" description="Disordered" evidence="1">
    <location>
        <begin position="1"/>
        <end position="53"/>
    </location>
</feature>